<dbReference type="Pfam" id="PF00250">
    <property type="entry name" value="Forkhead"/>
    <property type="match status" value="2"/>
</dbReference>
<protein>
    <recommendedName>
        <fullName evidence="4">Fork-head domain-containing protein</fullName>
    </recommendedName>
</protein>
<dbReference type="EMBL" id="LWCA01000825">
    <property type="protein sequence ID" value="OAF66802.1"/>
    <property type="molecule type" value="Genomic_DNA"/>
</dbReference>
<dbReference type="GO" id="GO:0043565">
    <property type="term" value="F:sequence-specific DNA binding"/>
    <property type="evidence" value="ECO:0007669"/>
    <property type="project" value="InterPro"/>
</dbReference>
<dbReference type="GO" id="GO:0005634">
    <property type="term" value="C:nucleus"/>
    <property type="evidence" value="ECO:0007669"/>
    <property type="project" value="UniProtKB-SubCell"/>
</dbReference>
<evidence type="ECO:0000256" key="1">
    <source>
        <dbReference type="ARBA" id="ARBA00023125"/>
    </source>
</evidence>
<evidence type="ECO:0000259" key="4">
    <source>
        <dbReference type="PROSITE" id="PS50039"/>
    </source>
</evidence>
<comment type="subcellular location">
    <subcellularLocation>
        <location evidence="2">Nucleus</location>
    </subcellularLocation>
</comment>
<evidence type="ECO:0000313" key="5">
    <source>
        <dbReference type="EMBL" id="OAF66802.1"/>
    </source>
</evidence>
<feature type="region of interest" description="Disordered" evidence="3">
    <location>
        <begin position="1"/>
        <end position="22"/>
    </location>
</feature>
<feature type="domain" description="Fork-head" evidence="4">
    <location>
        <begin position="409"/>
        <end position="509"/>
    </location>
</feature>
<dbReference type="InterPro" id="IPR001766">
    <property type="entry name" value="Fork_head_dom"/>
</dbReference>
<gene>
    <name evidence="5" type="ORF">A3Q56_05466</name>
</gene>
<dbReference type="GO" id="GO:0003700">
    <property type="term" value="F:DNA-binding transcription factor activity"/>
    <property type="evidence" value="ECO:0007669"/>
    <property type="project" value="InterPro"/>
</dbReference>
<evidence type="ECO:0000313" key="6">
    <source>
        <dbReference type="Proteomes" id="UP000078046"/>
    </source>
</evidence>
<feature type="DNA-binding region" description="Fork-head" evidence="2">
    <location>
        <begin position="409"/>
        <end position="509"/>
    </location>
</feature>
<evidence type="ECO:0000256" key="3">
    <source>
        <dbReference type="SAM" id="MobiDB-lite"/>
    </source>
</evidence>
<dbReference type="AlphaFoldDB" id="A0A177AZ88"/>
<keyword evidence="6" id="KW-1185">Reference proteome</keyword>
<dbReference type="SUPFAM" id="SSF46785">
    <property type="entry name" value="Winged helix' DNA-binding domain"/>
    <property type="match status" value="2"/>
</dbReference>
<dbReference type="SMART" id="SM00339">
    <property type="entry name" value="FH"/>
    <property type="match status" value="1"/>
</dbReference>
<organism evidence="5 6">
    <name type="scientific">Intoshia linei</name>
    <dbReference type="NCBI Taxonomy" id="1819745"/>
    <lineage>
        <taxon>Eukaryota</taxon>
        <taxon>Metazoa</taxon>
        <taxon>Spiralia</taxon>
        <taxon>Lophotrochozoa</taxon>
        <taxon>Mesozoa</taxon>
        <taxon>Orthonectida</taxon>
        <taxon>Rhopaluridae</taxon>
        <taxon>Intoshia</taxon>
    </lineage>
</organism>
<feature type="compositionally biased region" description="Basic and acidic residues" evidence="3">
    <location>
        <begin position="1"/>
        <end position="10"/>
    </location>
</feature>
<dbReference type="InterPro" id="IPR036390">
    <property type="entry name" value="WH_DNA-bd_sf"/>
</dbReference>
<sequence length="670" mass="77561">MDDSDNKNSEPENDPNSSANIEKISKNTIDDIKEDVLCDLVWLTGTGTSNPMTSIIYDLPNSLKSKPRRKYCDMIHLCLLTISKKQIINDKEVYGVSLRDIVDWIRQNYKFLNGVSEGYVIRSIQYALSLYREEYKWVLHEDLEFNLMCVWGIQEQPIVNTPDKELKRSITNQIDQLDLKKMKQSKISVPGIPPESIIDDVATFGPGIVVSVTAHSSTFLMSEPKKKMASRITNIGRPAISYNTLILISIRSKGRKIKNKHQEIIGLTLNEIIMWIRNQYQFYKKYGYNKLRTAVRHILITTPCYYTWRIDDSVEFNLAPIWSVDNRYQLAVIAPKELYTFGLNENMSPIEILDNYNENTNIIASQPSLTAEECESCSLDERIHKLLKGLKIITKEENEAREIEPKFERPKMTYGGMIILSILISGEMHQRNFKKIRALQLVHIYTWIKLQYPYYRIYYDKMQKAVRSTLTISPCFYHWKSGTKGSLYARNVWSVDPSKPIPILRDENFIGFQLYEIEPTIKLNEPSFSIPPGKVKTERMDYYPLCKEKHSPFKRKPSALDIITIPIRSRSQKQSLRSLLTSSLRSRVTLYKHIPQTFDKAVLYENETESKIKCDIEKSDIFRSDKNINSHKPLSTDAPIKQSKSYLVERVTFSDSDSINSKVSQITASQ</sequence>
<feature type="DNA-binding region" description="Fork-head" evidence="2">
    <location>
        <begin position="237"/>
        <end position="325"/>
    </location>
</feature>
<name>A0A177AZ88_9BILA</name>
<dbReference type="Gene3D" id="1.10.10.10">
    <property type="entry name" value="Winged helix-like DNA-binding domain superfamily/Winged helix DNA-binding domain"/>
    <property type="match status" value="2"/>
</dbReference>
<comment type="caution">
    <text evidence="5">The sequence shown here is derived from an EMBL/GenBank/DDBJ whole genome shotgun (WGS) entry which is preliminary data.</text>
</comment>
<evidence type="ECO:0000256" key="2">
    <source>
        <dbReference type="PROSITE-ProRule" id="PRU00089"/>
    </source>
</evidence>
<reference evidence="5 6" key="1">
    <citation type="submission" date="2016-04" db="EMBL/GenBank/DDBJ databases">
        <title>The genome of Intoshia linei affirms orthonectids as highly simplified spiralians.</title>
        <authorList>
            <person name="Mikhailov K.V."/>
            <person name="Slusarev G.S."/>
            <person name="Nikitin M.A."/>
            <person name="Logacheva M.D."/>
            <person name="Penin A."/>
            <person name="Aleoshin V."/>
            <person name="Panchin Y.V."/>
        </authorList>
    </citation>
    <scope>NUCLEOTIDE SEQUENCE [LARGE SCALE GENOMIC DNA]</scope>
    <source>
        <strain evidence="5">Intl2013</strain>
        <tissue evidence="5">Whole animal</tissue>
    </source>
</reference>
<dbReference type="InterPro" id="IPR036388">
    <property type="entry name" value="WH-like_DNA-bd_sf"/>
</dbReference>
<dbReference type="Proteomes" id="UP000078046">
    <property type="component" value="Unassembled WGS sequence"/>
</dbReference>
<feature type="domain" description="Fork-head" evidence="4">
    <location>
        <begin position="237"/>
        <end position="325"/>
    </location>
</feature>
<keyword evidence="2" id="KW-0539">Nucleus</keyword>
<proteinExistence type="predicted"/>
<dbReference type="PROSITE" id="PS50039">
    <property type="entry name" value="FORK_HEAD_3"/>
    <property type="match status" value="2"/>
</dbReference>
<keyword evidence="1 2" id="KW-0238">DNA-binding</keyword>
<accession>A0A177AZ88</accession>